<comment type="caution">
    <text evidence="1">The sequence shown here is derived from an EMBL/GenBank/DDBJ whole genome shotgun (WGS) entry which is preliminary data.</text>
</comment>
<evidence type="ECO:0000313" key="1">
    <source>
        <dbReference type="EMBL" id="KXL52938.1"/>
    </source>
</evidence>
<name>A0A136WEI5_9FIRM</name>
<dbReference type="InterPro" id="IPR023181">
    <property type="entry name" value="Homospermid_syn-like_C"/>
</dbReference>
<protein>
    <recommendedName>
        <fullName evidence="3">Saccharopine dehydrogenase</fullName>
    </recommendedName>
</protein>
<reference evidence="1 2" key="1">
    <citation type="submission" date="2016-01" db="EMBL/GenBank/DDBJ databases">
        <title>Genome sequence of Clostridium neopropionicum X4, DSM-3847.</title>
        <authorList>
            <person name="Poehlein A."/>
            <person name="Beck M.H."/>
            <person name="Bengelsdorf F.R."/>
            <person name="Daniel R."/>
            <person name="Duerre P."/>
        </authorList>
    </citation>
    <scope>NUCLEOTIDE SEQUENCE [LARGE SCALE GENOMIC DNA]</scope>
    <source>
        <strain evidence="1 2">DSM-3847</strain>
    </source>
</reference>
<proteinExistence type="predicted"/>
<dbReference type="InterPro" id="IPR036291">
    <property type="entry name" value="NAD(P)-bd_dom_sf"/>
</dbReference>
<dbReference type="EMBL" id="LRVM01000004">
    <property type="protein sequence ID" value="KXL52938.1"/>
    <property type="molecule type" value="Genomic_DNA"/>
</dbReference>
<organism evidence="1 2">
    <name type="scientific">Anaerotignum neopropionicum</name>
    <dbReference type="NCBI Taxonomy" id="36847"/>
    <lineage>
        <taxon>Bacteria</taxon>
        <taxon>Bacillati</taxon>
        <taxon>Bacillota</taxon>
        <taxon>Clostridia</taxon>
        <taxon>Lachnospirales</taxon>
        <taxon>Anaerotignaceae</taxon>
        <taxon>Anaerotignum</taxon>
    </lineage>
</organism>
<dbReference type="Gene3D" id="3.30.360.30">
    <property type="entry name" value="homospermidine synthase like"/>
    <property type="match status" value="1"/>
</dbReference>
<dbReference type="STRING" id="36847.CLNEO_14800"/>
<keyword evidence="2" id="KW-1185">Reference proteome</keyword>
<gene>
    <name evidence="1" type="ORF">CLNEO_14800</name>
</gene>
<dbReference type="AlphaFoldDB" id="A0A136WEI5"/>
<accession>A0A136WEI5</accession>
<sequence length="367" mass="42217">MDILLAGYGNIGKAFMKLVEKHGCSHNITICDLEYNNMDAIQYINEHHSEIDLFINLTGLRTKLFLDLVYKYNLAYVDAGIENDDAEMTSYDYYKSLLETKVNSKILLGFGMNPGLVEHIYFKNLPSKRHYAIIFETDKATKGNEIFNTWSCESYYLEACVNDKFISTPQNPYIVVDCPPIPFTVENQKREYLLIPHEEVFSIQRLSPLCDASMFIYQAPVSIQEYLLHNKISENEAKQLKNQMDVSGTENVGILIYDDSDNLVYYHNTVSHEEIFKEFNTNATCWQTACGVYLGMEMIEIVEDGTIATVSDLSIKYPDEIDKVLKKINFNIDTTEHYVSKEEFQQFIAQLQDKLEKSGHGNCLAKY</sequence>
<dbReference type="SUPFAM" id="SSF51735">
    <property type="entry name" value="NAD(P)-binding Rossmann-fold domains"/>
    <property type="match status" value="1"/>
</dbReference>
<evidence type="ECO:0008006" key="3">
    <source>
        <dbReference type="Google" id="ProtNLM"/>
    </source>
</evidence>
<dbReference type="Proteomes" id="UP000070539">
    <property type="component" value="Unassembled WGS sequence"/>
</dbReference>
<evidence type="ECO:0000313" key="2">
    <source>
        <dbReference type="Proteomes" id="UP000070539"/>
    </source>
</evidence>